<dbReference type="PRINTS" id="PR00421">
    <property type="entry name" value="THIOREDOXIN"/>
</dbReference>
<feature type="site" description="Contributes to redox potential value" evidence="5">
    <location>
        <position position="15"/>
    </location>
</feature>
<dbReference type="PROSITE" id="PS51352">
    <property type="entry name" value="THIOREDOXIN_2"/>
    <property type="match status" value="1"/>
</dbReference>
<evidence type="ECO:0000256" key="4">
    <source>
        <dbReference type="ARBA" id="ARBA00023284"/>
    </source>
</evidence>
<evidence type="ECO:0000256" key="1">
    <source>
        <dbReference type="ARBA" id="ARBA00022448"/>
    </source>
</evidence>
<dbReference type="InterPro" id="IPR036249">
    <property type="entry name" value="Thioredoxin-like_sf"/>
</dbReference>
<protein>
    <submittedName>
        <fullName evidence="8">Thioredoxin</fullName>
    </submittedName>
</protein>
<dbReference type="Proteomes" id="UP000570823">
    <property type="component" value="Unassembled WGS sequence"/>
</dbReference>
<dbReference type="GO" id="GO:0005737">
    <property type="term" value="C:cytoplasm"/>
    <property type="evidence" value="ECO:0007669"/>
    <property type="project" value="TreeGrafter"/>
</dbReference>
<dbReference type="NCBIfam" id="TIGR01068">
    <property type="entry name" value="thioredoxin"/>
    <property type="match status" value="1"/>
</dbReference>
<dbReference type="CDD" id="cd02947">
    <property type="entry name" value="TRX_family"/>
    <property type="match status" value="1"/>
</dbReference>
<keyword evidence="1" id="KW-0813">Transport</keyword>
<dbReference type="AlphaFoldDB" id="A0A7K4HMZ1"/>
<feature type="site" description="Contributes to redox potential value" evidence="5">
    <location>
        <position position="16"/>
    </location>
</feature>
<feature type="active site" description="Nucleophile" evidence="5">
    <location>
        <position position="14"/>
    </location>
</feature>
<name>A0A7K4HMZ1_9EURY</name>
<dbReference type="SUPFAM" id="SSF52833">
    <property type="entry name" value="Thioredoxin-like"/>
    <property type="match status" value="1"/>
</dbReference>
<sequence length="91" mass="10228">MSKPVLTDFFATWCGPCKMQTPILEELGQKLGESVEIRKVDVDQNMEAATKYGIRVVPTLIIEKDGIVMHKLEGVTRADTLEQILKPLIEE</sequence>
<evidence type="ECO:0000313" key="9">
    <source>
        <dbReference type="Proteomes" id="UP000570823"/>
    </source>
</evidence>
<dbReference type="InterPro" id="IPR005746">
    <property type="entry name" value="Thioredoxin"/>
</dbReference>
<dbReference type="PROSITE" id="PS00194">
    <property type="entry name" value="THIOREDOXIN_1"/>
    <property type="match status" value="1"/>
</dbReference>
<reference evidence="8 9" key="1">
    <citation type="submission" date="2020-06" db="EMBL/GenBank/DDBJ databases">
        <title>Methanofollis fontis sp. nov., a methanogen isolated from marine sediments near a cold seep at Four-Way Closure Ridge offshore southwestern Taiwan.</title>
        <authorList>
            <person name="Chen S.-C."/>
            <person name="Teng N.-H."/>
            <person name="Lin Y.-S."/>
            <person name="Lai M.-C."/>
            <person name="Chen H.-H."/>
            <person name="Wang C.-C."/>
        </authorList>
    </citation>
    <scope>NUCLEOTIDE SEQUENCE [LARGE SCALE GENOMIC DNA]</scope>
    <source>
        <strain evidence="8 9">DSM 2702</strain>
    </source>
</reference>
<feature type="site" description="Deprotonates C-terminal active site Cys" evidence="5">
    <location>
        <position position="8"/>
    </location>
</feature>
<evidence type="ECO:0000256" key="6">
    <source>
        <dbReference type="PIRSR" id="PIRSR000077-4"/>
    </source>
</evidence>
<dbReference type="EMBL" id="JABXWR010000001">
    <property type="protein sequence ID" value="NVO66417.1"/>
    <property type="molecule type" value="Genomic_DNA"/>
</dbReference>
<proteinExistence type="predicted"/>
<dbReference type="RefSeq" id="WP_176788115.1">
    <property type="nucleotide sequence ID" value="NZ_JABXWR010000001.1"/>
</dbReference>
<feature type="disulfide bond" description="Redox-active" evidence="6">
    <location>
        <begin position="14"/>
        <end position="17"/>
    </location>
</feature>
<keyword evidence="9" id="KW-1185">Reference proteome</keyword>
<dbReference type="GO" id="GO:0015035">
    <property type="term" value="F:protein-disulfide reductase activity"/>
    <property type="evidence" value="ECO:0007669"/>
    <property type="project" value="InterPro"/>
</dbReference>
<evidence type="ECO:0000256" key="3">
    <source>
        <dbReference type="ARBA" id="ARBA00023157"/>
    </source>
</evidence>
<evidence type="ECO:0000259" key="7">
    <source>
        <dbReference type="PROSITE" id="PS51352"/>
    </source>
</evidence>
<feature type="domain" description="Thioredoxin" evidence="7">
    <location>
        <begin position="1"/>
        <end position="90"/>
    </location>
</feature>
<accession>A0A7K4HMZ1</accession>
<dbReference type="Pfam" id="PF00085">
    <property type="entry name" value="Thioredoxin"/>
    <property type="match status" value="1"/>
</dbReference>
<organism evidence="8 9">
    <name type="scientific">Methanofollis tationis</name>
    <dbReference type="NCBI Taxonomy" id="81417"/>
    <lineage>
        <taxon>Archaea</taxon>
        <taxon>Methanobacteriati</taxon>
        <taxon>Methanobacteriota</taxon>
        <taxon>Stenosarchaea group</taxon>
        <taxon>Methanomicrobia</taxon>
        <taxon>Methanomicrobiales</taxon>
        <taxon>Methanomicrobiaceae</taxon>
        <taxon>Methanofollis</taxon>
    </lineage>
</organism>
<gene>
    <name evidence="8" type="primary">trxA</name>
    <name evidence="8" type="ORF">HWN36_03600</name>
</gene>
<dbReference type="PIRSF" id="PIRSF000077">
    <property type="entry name" value="Thioredoxin"/>
    <property type="match status" value="1"/>
</dbReference>
<evidence type="ECO:0000313" key="8">
    <source>
        <dbReference type="EMBL" id="NVO66417.1"/>
    </source>
</evidence>
<dbReference type="PANTHER" id="PTHR45663:SF11">
    <property type="entry name" value="GEO12009P1"/>
    <property type="match status" value="1"/>
</dbReference>
<feature type="active site" description="Nucleophile" evidence="5">
    <location>
        <position position="17"/>
    </location>
</feature>
<dbReference type="OrthoDB" id="35385at2157"/>
<keyword evidence="2" id="KW-0249">Electron transport</keyword>
<keyword evidence="4 6" id="KW-0676">Redox-active center</keyword>
<evidence type="ECO:0000256" key="2">
    <source>
        <dbReference type="ARBA" id="ARBA00022982"/>
    </source>
</evidence>
<dbReference type="PANTHER" id="PTHR45663">
    <property type="entry name" value="GEO12009P1"/>
    <property type="match status" value="1"/>
</dbReference>
<keyword evidence="3 6" id="KW-1015">Disulfide bond</keyword>
<dbReference type="InterPro" id="IPR013766">
    <property type="entry name" value="Thioredoxin_domain"/>
</dbReference>
<comment type="caution">
    <text evidence="8">The sequence shown here is derived from an EMBL/GenBank/DDBJ whole genome shotgun (WGS) entry which is preliminary data.</text>
</comment>
<dbReference type="InterPro" id="IPR017937">
    <property type="entry name" value="Thioredoxin_CS"/>
</dbReference>
<evidence type="ECO:0000256" key="5">
    <source>
        <dbReference type="PIRSR" id="PIRSR000077-1"/>
    </source>
</evidence>
<dbReference type="Gene3D" id="3.40.30.10">
    <property type="entry name" value="Glutaredoxin"/>
    <property type="match status" value="1"/>
</dbReference>